<keyword evidence="2" id="KW-0378">Hydrolase</keyword>
<evidence type="ECO:0000313" key="5">
    <source>
        <dbReference type="EMBL" id="AMY08837.1"/>
    </source>
</evidence>
<dbReference type="InterPro" id="IPR008918">
    <property type="entry name" value="HhH2"/>
</dbReference>
<dbReference type="CDD" id="cd09859">
    <property type="entry name" value="PIN_53EXO"/>
    <property type="match status" value="1"/>
</dbReference>
<feature type="domain" description="5'-3' exonuclease" evidence="4">
    <location>
        <begin position="1"/>
        <end position="262"/>
    </location>
</feature>
<dbReference type="EC" id="2.7.7.7" evidence="5"/>
<dbReference type="AlphaFoldDB" id="A0A143PJV4"/>
<dbReference type="SUPFAM" id="SSF47807">
    <property type="entry name" value="5' to 3' exonuclease, C-terminal subdomain"/>
    <property type="match status" value="1"/>
</dbReference>
<keyword evidence="5" id="KW-0808">Transferase</keyword>
<dbReference type="STRING" id="1855912.LuPra_02043"/>
<proteinExistence type="predicted"/>
<evidence type="ECO:0000256" key="1">
    <source>
        <dbReference type="ARBA" id="ARBA00022722"/>
    </source>
</evidence>
<dbReference type="GO" id="GO:0003887">
    <property type="term" value="F:DNA-directed DNA polymerase activity"/>
    <property type="evidence" value="ECO:0007669"/>
    <property type="project" value="UniProtKB-EC"/>
</dbReference>
<reference evidence="5 6" key="1">
    <citation type="journal article" date="2016" name="Genome Announc.">
        <title>First Complete Genome Sequence of a Subdivision 6 Acidobacterium Strain.</title>
        <authorList>
            <person name="Huang S."/>
            <person name="Vieira S."/>
            <person name="Bunk B."/>
            <person name="Riedel T."/>
            <person name="Sproer C."/>
            <person name="Overmann J."/>
        </authorList>
    </citation>
    <scope>NUCLEOTIDE SEQUENCE [LARGE SCALE GENOMIC DNA]</scope>
    <source>
        <strain evidence="6">DSM 100886 HEG_-6_39</strain>
    </source>
</reference>
<dbReference type="KEGG" id="abac:LuPra_02043"/>
<dbReference type="GO" id="GO:0008409">
    <property type="term" value="F:5'-3' exonuclease activity"/>
    <property type="evidence" value="ECO:0007669"/>
    <property type="project" value="InterPro"/>
</dbReference>
<organism evidence="5 6">
    <name type="scientific">Luteitalea pratensis</name>
    <dbReference type="NCBI Taxonomy" id="1855912"/>
    <lineage>
        <taxon>Bacteria</taxon>
        <taxon>Pseudomonadati</taxon>
        <taxon>Acidobacteriota</taxon>
        <taxon>Vicinamibacteria</taxon>
        <taxon>Vicinamibacterales</taxon>
        <taxon>Vicinamibacteraceae</taxon>
        <taxon>Luteitalea</taxon>
    </lineage>
</organism>
<evidence type="ECO:0000256" key="3">
    <source>
        <dbReference type="ARBA" id="ARBA00023125"/>
    </source>
</evidence>
<keyword evidence="6" id="KW-1185">Reference proteome</keyword>
<keyword evidence="3" id="KW-0238">DNA-binding</keyword>
<dbReference type="Pfam" id="PF01367">
    <property type="entry name" value="5_3_exonuc"/>
    <property type="match status" value="1"/>
</dbReference>
<dbReference type="OrthoDB" id="9806424at2"/>
<dbReference type="PANTHER" id="PTHR42646:SF2">
    <property type="entry name" value="5'-3' EXONUCLEASE FAMILY PROTEIN"/>
    <property type="match status" value="1"/>
</dbReference>
<evidence type="ECO:0000259" key="4">
    <source>
        <dbReference type="SMART" id="SM00475"/>
    </source>
</evidence>
<dbReference type="PATRIC" id="fig|1813736.3.peg.2144"/>
<keyword evidence="5" id="KW-0548">Nucleotidyltransferase</keyword>
<reference evidence="6" key="2">
    <citation type="submission" date="2016-04" db="EMBL/GenBank/DDBJ databases">
        <title>First Complete Genome Sequence of a Subdivision 6 Acidobacterium.</title>
        <authorList>
            <person name="Huang S."/>
            <person name="Vieira S."/>
            <person name="Bunk B."/>
            <person name="Riedel T."/>
            <person name="Sproeer C."/>
            <person name="Overmann J."/>
        </authorList>
    </citation>
    <scope>NUCLEOTIDE SEQUENCE [LARGE SCALE GENOMIC DNA]</scope>
    <source>
        <strain evidence="6">DSM 100886 HEG_-6_39</strain>
    </source>
</reference>
<dbReference type="Proteomes" id="UP000076079">
    <property type="component" value="Chromosome"/>
</dbReference>
<accession>A0A143PJV4</accession>
<dbReference type="GO" id="GO:0033567">
    <property type="term" value="P:DNA replication, Okazaki fragment processing"/>
    <property type="evidence" value="ECO:0007669"/>
    <property type="project" value="InterPro"/>
</dbReference>
<name>A0A143PJV4_LUTPR</name>
<dbReference type="EMBL" id="CP015136">
    <property type="protein sequence ID" value="AMY08837.1"/>
    <property type="molecule type" value="Genomic_DNA"/>
</dbReference>
<dbReference type="InterPro" id="IPR029060">
    <property type="entry name" value="PIN-like_dom_sf"/>
</dbReference>
<dbReference type="SMART" id="SM00279">
    <property type="entry name" value="HhH2"/>
    <property type="match status" value="1"/>
</dbReference>
<dbReference type="InterPro" id="IPR020046">
    <property type="entry name" value="5-3_exonucl_a-hlix_arch_N"/>
</dbReference>
<dbReference type="Gene3D" id="1.10.150.20">
    <property type="entry name" value="5' to 3' exonuclease, C-terminal subdomain"/>
    <property type="match status" value="1"/>
</dbReference>
<keyword evidence="1" id="KW-0540">Nuclease</keyword>
<evidence type="ECO:0000313" key="6">
    <source>
        <dbReference type="Proteomes" id="UP000076079"/>
    </source>
</evidence>
<dbReference type="CDD" id="cd09898">
    <property type="entry name" value="H3TH_53EXO"/>
    <property type="match status" value="1"/>
</dbReference>
<dbReference type="InterPro" id="IPR002421">
    <property type="entry name" value="5-3_exonuclease"/>
</dbReference>
<dbReference type="Gene3D" id="3.40.50.1010">
    <property type="entry name" value="5'-nuclease"/>
    <property type="match status" value="1"/>
</dbReference>
<dbReference type="InterPro" id="IPR038969">
    <property type="entry name" value="FEN"/>
</dbReference>
<dbReference type="InterPro" id="IPR020045">
    <property type="entry name" value="DNA_polI_H3TH"/>
</dbReference>
<sequence>MHIHLVDGTYELFRHYHAVPPARDADGREVAAARGVLHSLLALVRQGATHVGVATDHVIESFRNDLWPGYKTGAGIPPDLWAQFPLLEEVLTAAGFVVWPMVDVEADDALASAAYLAAADARVLRVLICTPDKDLSQCVRGSRVVQVHRRTRVTLDEAGVRAKFGVAPTSIPDYLALVGDSADGYPGVRGWGAKSAAVVLARYEHLEAIPEDYRTWTANAANPAGLARSLAAQREEAFLFRTLATLREDVPLFSDVESLRWTGPRPGFEALAARLDAAVTQPPRDGRAG</sequence>
<dbReference type="PANTHER" id="PTHR42646">
    <property type="entry name" value="FLAP ENDONUCLEASE XNI"/>
    <property type="match status" value="1"/>
</dbReference>
<protein>
    <submittedName>
        <fullName evidence="5">DNA polymerase I</fullName>
        <ecNumber evidence="5">2.7.7.7</ecNumber>
    </submittedName>
</protein>
<dbReference type="GO" id="GO:0017108">
    <property type="term" value="F:5'-flap endonuclease activity"/>
    <property type="evidence" value="ECO:0007669"/>
    <property type="project" value="InterPro"/>
</dbReference>
<dbReference type="SMART" id="SM00475">
    <property type="entry name" value="53EXOc"/>
    <property type="match status" value="1"/>
</dbReference>
<evidence type="ECO:0000256" key="2">
    <source>
        <dbReference type="ARBA" id="ARBA00022801"/>
    </source>
</evidence>
<dbReference type="InterPro" id="IPR036279">
    <property type="entry name" value="5-3_exonuclease_C_sf"/>
</dbReference>
<dbReference type="SUPFAM" id="SSF88723">
    <property type="entry name" value="PIN domain-like"/>
    <property type="match status" value="1"/>
</dbReference>
<gene>
    <name evidence="5" type="primary">polA_2</name>
    <name evidence="5" type="ORF">LuPra_02043</name>
</gene>
<dbReference type="Pfam" id="PF02739">
    <property type="entry name" value="5_3_exonuc_N"/>
    <property type="match status" value="1"/>
</dbReference>
<dbReference type="GO" id="GO:0003677">
    <property type="term" value="F:DNA binding"/>
    <property type="evidence" value="ECO:0007669"/>
    <property type="project" value="UniProtKB-KW"/>
</dbReference>
<dbReference type="RefSeq" id="WP_110170640.1">
    <property type="nucleotide sequence ID" value="NZ_CP015136.1"/>
</dbReference>